<comment type="similarity">
    <text evidence="5">Belongs to the class I-like SAM-binding methyltransferase superfamily. RsmB/NOP family.</text>
</comment>
<dbReference type="GO" id="GO:0001510">
    <property type="term" value="P:RNA methylation"/>
    <property type="evidence" value="ECO:0007669"/>
    <property type="project" value="InterPro"/>
</dbReference>
<evidence type="ECO:0000256" key="2">
    <source>
        <dbReference type="ARBA" id="ARBA00022679"/>
    </source>
</evidence>
<dbReference type="InterPro" id="IPR001678">
    <property type="entry name" value="MeTrfase_RsmB-F_NOP2_dom"/>
</dbReference>
<dbReference type="GO" id="GO:0003723">
    <property type="term" value="F:RNA binding"/>
    <property type="evidence" value="ECO:0007669"/>
    <property type="project" value="UniProtKB-UniRule"/>
</dbReference>
<dbReference type="Gene3D" id="3.40.50.150">
    <property type="entry name" value="Vaccinia Virus protein VP39"/>
    <property type="match status" value="1"/>
</dbReference>
<reference evidence="7" key="3">
    <citation type="submission" date="2015-02" db="UniProtKB">
        <authorList>
            <consortium name="EnsemblProtists"/>
        </authorList>
    </citation>
    <scope>IDENTIFICATION</scope>
    <source>
        <strain evidence="7">DAOM BR144</strain>
    </source>
</reference>
<feature type="domain" description="SAM-dependent MTase RsmB/NOP-type" evidence="6">
    <location>
        <begin position="1"/>
        <end position="237"/>
    </location>
</feature>
<feature type="binding site" evidence="5">
    <location>
        <begin position="19"/>
        <end position="25"/>
    </location>
    <ligand>
        <name>S-adenosyl-L-methionine</name>
        <dbReference type="ChEBI" id="CHEBI:59789"/>
    </ligand>
</feature>
<dbReference type="EMBL" id="GL376634">
    <property type="status" value="NOT_ANNOTATED_CDS"/>
    <property type="molecule type" value="Genomic_DNA"/>
</dbReference>
<dbReference type="InterPro" id="IPR049560">
    <property type="entry name" value="MeTrfase_RsmB-F_NOP2_cat"/>
</dbReference>
<dbReference type="PROSITE" id="PS51686">
    <property type="entry name" value="SAM_MT_RSMB_NOP"/>
    <property type="match status" value="1"/>
</dbReference>
<keyword evidence="2 5" id="KW-0808">Transferase</keyword>
<keyword evidence="3 5" id="KW-0949">S-adenosyl-L-methionine</keyword>
<proteinExistence type="inferred from homology"/>
<protein>
    <recommendedName>
        <fullName evidence="6">SAM-dependent MTase RsmB/NOP-type domain-containing protein</fullName>
    </recommendedName>
</protein>
<evidence type="ECO:0000256" key="3">
    <source>
        <dbReference type="ARBA" id="ARBA00022691"/>
    </source>
</evidence>
<evidence type="ECO:0000256" key="4">
    <source>
        <dbReference type="ARBA" id="ARBA00022884"/>
    </source>
</evidence>
<evidence type="ECO:0000313" key="7">
    <source>
        <dbReference type="EnsemblProtists" id="PYU1_T002113"/>
    </source>
</evidence>
<accession>K3WAX2</accession>
<dbReference type="PANTHER" id="PTHR22808">
    <property type="entry name" value="NCL1 YEAST -RELATED NOL1/NOP2/FMU SUN DOMAIN-CONTAINING"/>
    <property type="match status" value="1"/>
</dbReference>
<dbReference type="SUPFAM" id="SSF53335">
    <property type="entry name" value="S-adenosyl-L-methionine-dependent methyltransferases"/>
    <property type="match status" value="1"/>
</dbReference>
<dbReference type="Proteomes" id="UP000019132">
    <property type="component" value="Unassembled WGS sequence"/>
</dbReference>
<dbReference type="EnsemblProtists" id="PYU1_T002113">
    <property type="protein sequence ID" value="PYU1_T002113"/>
    <property type="gene ID" value="PYU1_G002111"/>
</dbReference>
<dbReference type="STRING" id="431595.K3WAX2"/>
<evidence type="ECO:0000256" key="1">
    <source>
        <dbReference type="ARBA" id="ARBA00022603"/>
    </source>
</evidence>
<organism evidence="7 8">
    <name type="scientific">Globisporangium ultimum (strain ATCC 200006 / CBS 805.95 / DAOM BR144)</name>
    <name type="common">Pythium ultimum</name>
    <dbReference type="NCBI Taxonomy" id="431595"/>
    <lineage>
        <taxon>Eukaryota</taxon>
        <taxon>Sar</taxon>
        <taxon>Stramenopiles</taxon>
        <taxon>Oomycota</taxon>
        <taxon>Peronosporomycetes</taxon>
        <taxon>Pythiales</taxon>
        <taxon>Pythiaceae</taxon>
        <taxon>Globisporangium</taxon>
    </lineage>
</organism>
<comment type="caution">
    <text evidence="5">Lacks conserved residue(s) required for the propagation of feature annotation.</text>
</comment>
<reference evidence="8" key="1">
    <citation type="journal article" date="2010" name="Genome Biol.">
        <title>Genome sequence of the necrotrophic plant pathogen Pythium ultimum reveals original pathogenicity mechanisms and effector repertoire.</title>
        <authorList>
            <person name="Levesque C.A."/>
            <person name="Brouwer H."/>
            <person name="Cano L."/>
            <person name="Hamilton J.P."/>
            <person name="Holt C."/>
            <person name="Huitema E."/>
            <person name="Raffaele S."/>
            <person name="Robideau G.P."/>
            <person name="Thines M."/>
            <person name="Win J."/>
            <person name="Zerillo M.M."/>
            <person name="Beakes G.W."/>
            <person name="Boore J.L."/>
            <person name="Busam D."/>
            <person name="Dumas B."/>
            <person name="Ferriera S."/>
            <person name="Fuerstenberg S.I."/>
            <person name="Gachon C.M."/>
            <person name="Gaulin E."/>
            <person name="Govers F."/>
            <person name="Grenville-Briggs L."/>
            <person name="Horner N."/>
            <person name="Hostetler J."/>
            <person name="Jiang R.H."/>
            <person name="Johnson J."/>
            <person name="Krajaejun T."/>
            <person name="Lin H."/>
            <person name="Meijer H.J."/>
            <person name="Moore B."/>
            <person name="Morris P."/>
            <person name="Phuntmart V."/>
            <person name="Puiu D."/>
            <person name="Shetty J."/>
            <person name="Stajich J.E."/>
            <person name="Tripathy S."/>
            <person name="Wawra S."/>
            <person name="van West P."/>
            <person name="Whitty B.R."/>
            <person name="Coutinho P.M."/>
            <person name="Henrissat B."/>
            <person name="Martin F."/>
            <person name="Thomas P.D."/>
            <person name="Tyler B.M."/>
            <person name="De Vries R.P."/>
            <person name="Kamoun S."/>
            <person name="Yandell M."/>
            <person name="Tisserat N."/>
            <person name="Buell C.R."/>
        </authorList>
    </citation>
    <scope>NUCLEOTIDE SEQUENCE</scope>
    <source>
        <strain evidence="8">DAOM:BR144</strain>
    </source>
</reference>
<dbReference type="InParanoid" id="K3WAX2"/>
<keyword evidence="8" id="KW-1185">Reference proteome</keyword>
<evidence type="ECO:0000256" key="5">
    <source>
        <dbReference type="PROSITE-ProRule" id="PRU01023"/>
    </source>
</evidence>
<feature type="binding site" evidence="5">
    <location>
        <position position="55"/>
    </location>
    <ligand>
        <name>S-adenosyl-L-methionine</name>
        <dbReference type="ChEBI" id="CHEBI:59789"/>
    </ligand>
</feature>
<evidence type="ECO:0000313" key="8">
    <source>
        <dbReference type="Proteomes" id="UP000019132"/>
    </source>
</evidence>
<dbReference type="eggNOG" id="KOG2198">
    <property type="taxonomic scope" value="Eukaryota"/>
</dbReference>
<dbReference type="Pfam" id="PF01189">
    <property type="entry name" value="Methyltr_RsmB-F"/>
    <property type="match status" value="1"/>
</dbReference>
<dbReference type="InterPro" id="IPR029063">
    <property type="entry name" value="SAM-dependent_MTases_sf"/>
</dbReference>
<dbReference type="HOGENOM" id="CLU_005316_4_3_1"/>
<keyword evidence="4 5" id="KW-0694">RNA-binding</keyword>
<dbReference type="PRINTS" id="PR02008">
    <property type="entry name" value="RCMTFAMILY"/>
</dbReference>
<dbReference type="InterPro" id="IPR023267">
    <property type="entry name" value="RCMT"/>
</dbReference>
<feature type="binding site" evidence="5">
    <location>
        <position position="107"/>
    </location>
    <ligand>
        <name>S-adenosyl-L-methionine</name>
        <dbReference type="ChEBI" id="CHEBI:59789"/>
    </ligand>
</feature>
<dbReference type="PANTHER" id="PTHR22808:SF1">
    <property type="entry name" value="RNA CYTOSINE-C(5)-METHYLTRANSFERASE NSUN2-RELATED"/>
    <property type="match status" value="1"/>
</dbReference>
<dbReference type="VEuPathDB" id="FungiDB:PYU1_G002111"/>
<keyword evidence="1 5" id="KW-0489">Methyltransferase</keyword>
<evidence type="ECO:0000259" key="6">
    <source>
        <dbReference type="PROSITE" id="PS51686"/>
    </source>
</evidence>
<dbReference type="AlphaFoldDB" id="K3WAX2"/>
<sequence>MIPALLLDVQRHHRVLDLCAAPGSKTTQVMEELGQKASSSKSEFDASGGFIVANDANEKRGYLLVHQLQRLGLDTAVVTCHKGQEFPGLYVDGELHDTNVFDRVICDVPCSGDGTIRKNKNLWWQWSPGSSLTLHKTQLDLALRAAALLKTDGLMVYSTCSLNPIENEAPRDVKGGQMTWFDEYESVPDNLRGERIVKSMFPSDAASPATKSLRHCLRLFPTDQNTGGFFVTLIRKKHDLPGLRQRGLKSYEITLKYTVKESYACDLCGDTTHVIRHCPLSKNMQQQNQDATSVQLNGDDAEEPNLHQYSKLRDGYWTHIRDFYGIKEHFPHAGDRLVFRPTEEGLSIVLPFITKRRVDAAHEDFDRILSAPTSQNGQAHQLDVFSSEFQRHVTAMRDTSDVGPMLMVASNADAATQALPVWVGDKAIVLLLDKDAQKRLAMAMHQ</sequence>
<feature type="active site" description="Nucleophile" evidence="5">
    <location>
        <position position="160"/>
    </location>
</feature>
<dbReference type="GO" id="GO:0008173">
    <property type="term" value="F:RNA methyltransferase activity"/>
    <property type="evidence" value="ECO:0007669"/>
    <property type="project" value="InterPro"/>
</dbReference>
<reference evidence="8" key="2">
    <citation type="submission" date="2010-04" db="EMBL/GenBank/DDBJ databases">
        <authorList>
            <person name="Buell R."/>
            <person name="Hamilton J."/>
            <person name="Hostetler J."/>
        </authorList>
    </citation>
    <scope>NUCLEOTIDE SEQUENCE [LARGE SCALE GENOMIC DNA]</scope>
    <source>
        <strain evidence="8">DAOM:BR144</strain>
    </source>
</reference>
<name>K3WAX2_GLOUD</name>